<dbReference type="InterPro" id="IPR036259">
    <property type="entry name" value="MFS_trans_sf"/>
</dbReference>
<dbReference type="Proteomes" id="UP001152799">
    <property type="component" value="Chromosome 5"/>
</dbReference>
<gene>
    <name evidence="6" type="ORF">CEUTPL_LOCUS9340</name>
</gene>
<keyword evidence="3 5" id="KW-1133">Transmembrane helix</keyword>
<keyword evidence="7" id="KW-1185">Reference proteome</keyword>
<feature type="transmembrane region" description="Helical" evidence="5">
    <location>
        <begin position="315"/>
        <end position="332"/>
    </location>
</feature>
<dbReference type="Gene3D" id="1.20.1250.20">
    <property type="entry name" value="MFS general substrate transporter like domains"/>
    <property type="match status" value="1"/>
</dbReference>
<sequence length="444" mass="49864">MENNLLPDENSNNELLPTKLYKRRWYILMVFVYYAFVNGIQMTEYSSITDVVSKYYKVSHFMVNWTSLLYMILYPVLMIPASYIIEKKGLRVASLFGCFGTTIGTLIKLFSIGPNRFWVVMLGQFCTASSLVFIMCLPPKIAAVWFKPSEISMACSLGTLGPSLGNAFGYLLTVSIVNASDDIGQNLSILCWVLAILIIPVSVTVFCYFPEKPPLPPSISQSKYRRDAHKQKKISLFKSSNFPLGFFIHLLAYATNIGVFSTVIILLSEFVNAYFQNAVEDAGKMGFCMMAFGLFGSVAFGFYLDKTHKYKESCIFIYLVATVSIMLLTVALEKRSLICAYIICSIFGVCINPYIPVGFEFGIELTYPSDESTVAGLLFAASQFMSVIMAVSVAHINVYYGSFYALTTLSVVLTVGTLIQTCVPNDLRRQRIFKMERHQVLFRK</sequence>
<name>A0A9N9MQA4_9CUCU</name>
<feature type="transmembrane region" description="Helical" evidence="5">
    <location>
        <begin position="338"/>
        <end position="362"/>
    </location>
</feature>
<dbReference type="AlphaFoldDB" id="A0A9N9MQA4"/>
<evidence type="ECO:0000256" key="1">
    <source>
        <dbReference type="ARBA" id="ARBA00004141"/>
    </source>
</evidence>
<dbReference type="GO" id="GO:0016020">
    <property type="term" value="C:membrane"/>
    <property type="evidence" value="ECO:0007669"/>
    <property type="project" value="UniProtKB-SubCell"/>
</dbReference>
<dbReference type="OrthoDB" id="422206at2759"/>
<accession>A0A9N9MQA4</accession>
<proteinExistence type="predicted"/>
<evidence type="ECO:0000256" key="2">
    <source>
        <dbReference type="ARBA" id="ARBA00022692"/>
    </source>
</evidence>
<protein>
    <recommendedName>
        <fullName evidence="8">Major facilitator superfamily (MFS) profile domain-containing protein</fullName>
    </recommendedName>
</protein>
<evidence type="ECO:0000256" key="3">
    <source>
        <dbReference type="ARBA" id="ARBA00022989"/>
    </source>
</evidence>
<reference evidence="6" key="1">
    <citation type="submission" date="2022-01" db="EMBL/GenBank/DDBJ databases">
        <authorList>
            <person name="King R."/>
        </authorList>
    </citation>
    <scope>NUCLEOTIDE SEQUENCE</scope>
</reference>
<dbReference type="PANTHER" id="PTHR10924:SF4">
    <property type="entry name" value="GH15861P"/>
    <property type="match status" value="1"/>
</dbReference>
<feature type="transmembrane region" description="Helical" evidence="5">
    <location>
        <begin position="282"/>
        <end position="303"/>
    </location>
</feature>
<dbReference type="Pfam" id="PF07690">
    <property type="entry name" value="MFS_1"/>
    <property type="match status" value="1"/>
</dbReference>
<evidence type="ECO:0000313" key="6">
    <source>
        <dbReference type="EMBL" id="CAG9768818.1"/>
    </source>
</evidence>
<feature type="transmembrane region" description="Helical" evidence="5">
    <location>
        <begin position="92"/>
        <end position="111"/>
    </location>
</feature>
<feature type="transmembrane region" description="Helical" evidence="5">
    <location>
        <begin position="25"/>
        <end position="42"/>
    </location>
</feature>
<feature type="transmembrane region" description="Helical" evidence="5">
    <location>
        <begin position="151"/>
        <end position="172"/>
    </location>
</feature>
<organism evidence="6 7">
    <name type="scientific">Ceutorhynchus assimilis</name>
    <name type="common">cabbage seed weevil</name>
    <dbReference type="NCBI Taxonomy" id="467358"/>
    <lineage>
        <taxon>Eukaryota</taxon>
        <taxon>Metazoa</taxon>
        <taxon>Ecdysozoa</taxon>
        <taxon>Arthropoda</taxon>
        <taxon>Hexapoda</taxon>
        <taxon>Insecta</taxon>
        <taxon>Pterygota</taxon>
        <taxon>Neoptera</taxon>
        <taxon>Endopterygota</taxon>
        <taxon>Coleoptera</taxon>
        <taxon>Polyphaga</taxon>
        <taxon>Cucujiformia</taxon>
        <taxon>Curculionidae</taxon>
        <taxon>Ceutorhynchinae</taxon>
        <taxon>Ceutorhynchus</taxon>
    </lineage>
</organism>
<comment type="subcellular location">
    <subcellularLocation>
        <location evidence="1">Membrane</location>
        <topology evidence="1">Multi-pass membrane protein</topology>
    </subcellularLocation>
</comment>
<feature type="transmembrane region" description="Helical" evidence="5">
    <location>
        <begin position="242"/>
        <end position="267"/>
    </location>
</feature>
<evidence type="ECO:0000256" key="5">
    <source>
        <dbReference type="SAM" id="Phobius"/>
    </source>
</evidence>
<keyword evidence="4 5" id="KW-0472">Membrane</keyword>
<evidence type="ECO:0000313" key="7">
    <source>
        <dbReference type="Proteomes" id="UP001152799"/>
    </source>
</evidence>
<feature type="transmembrane region" description="Helical" evidence="5">
    <location>
        <begin position="117"/>
        <end position="139"/>
    </location>
</feature>
<dbReference type="GO" id="GO:0020037">
    <property type="term" value="F:heme binding"/>
    <property type="evidence" value="ECO:0007669"/>
    <property type="project" value="TreeGrafter"/>
</dbReference>
<feature type="transmembrane region" description="Helical" evidence="5">
    <location>
        <begin position="402"/>
        <end position="423"/>
    </location>
</feature>
<dbReference type="EMBL" id="OU892281">
    <property type="protein sequence ID" value="CAG9768818.1"/>
    <property type="molecule type" value="Genomic_DNA"/>
</dbReference>
<dbReference type="GO" id="GO:0015232">
    <property type="term" value="F:heme transmembrane transporter activity"/>
    <property type="evidence" value="ECO:0007669"/>
    <property type="project" value="TreeGrafter"/>
</dbReference>
<feature type="transmembrane region" description="Helical" evidence="5">
    <location>
        <begin position="374"/>
        <end position="396"/>
    </location>
</feature>
<dbReference type="SUPFAM" id="SSF103473">
    <property type="entry name" value="MFS general substrate transporter"/>
    <property type="match status" value="1"/>
</dbReference>
<dbReference type="GO" id="GO:0097037">
    <property type="term" value="P:heme export"/>
    <property type="evidence" value="ECO:0007669"/>
    <property type="project" value="TreeGrafter"/>
</dbReference>
<feature type="transmembrane region" description="Helical" evidence="5">
    <location>
        <begin position="187"/>
        <end position="209"/>
    </location>
</feature>
<keyword evidence="2 5" id="KW-0812">Transmembrane</keyword>
<evidence type="ECO:0000256" key="4">
    <source>
        <dbReference type="ARBA" id="ARBA00023136"/>
    </source>
</evidence>
<evidence type="ECO:0008006" key="8">
    <source>
        <dbReference type="Google" id="ProtNLM"/>
    </source>
</evidence>
<dbReference type="InterPro" id="IPR011701">
    <property type="entry name" value="MFS"/>
</dbReference>
<dbReference type="PANTHER" id="PTHR10924">
    <property type="entry name" value="MAJOR FACILITATOR SUPERFAMILY PROTEIN-RELATED"/>
    <property type="match status" value="1"/>
</dbReference>
<dbReference type="InterPro" id="IPR049680">
    <property type="entry name" value="FLVCR1-2_SLC49-like"/>
</dbReference>
<feature type="transmembrane region" description="Helical" evidence="5">
    <location>
        <begin position="62"/>
        <end position="85"/>
    </location>
</feature>